<sequence length="269" mass="28690">MQDQLSPHSTPIVLTIAGSDCSGGAGIQADIKAISATGSYACSVITAITSQNTRAVNAILPVPVETIESQLDAVFSDLNVIAIKVGMLSDAPVIEAVAKRIADYQPRYCVVDPVMVATSGDRLQSPLAVETLKECLFPVADLITPNLPEAEVLTGECFDESPSDDQQRALLKLGAQAVLLKGGHRQDSALSRDWLFSAQHRQVFDAPRIITRHTHGTGCTLSSAVASYLAQGERLPEAIKRAKNYITQAIVSANELNVGQGRGPVQHFF</sequence>
<evidence type="ECO:0000313" key="4">
    <source>
        <dbReference type="EMBL" id="MFB9135510.1"/>
    </source>
</evidence>
<dbReference type="GO" id="GO:0008972">
    <property type="term" value="F:phosphomethylpyrimidine kinase activity"/>
    <property type="evidence" value="ECO:0007669"/>
    <property type="project" value="UniProtKB-EC"/>
</dbReference>
<accession>A0ABV5HMQ5</accession>
<protein>
    <recommendedName>
        <fullName evidence="2">hydroxymethylpyrimidine kinase</fullName>
        <ecNumber evidence="2">2.7.1.49</ecNumber>
    </recommendedName>
</protein>
<keyword evidence="4" id="KW-0418">Kinase</keyword>
<keyword evidence="5" id="KW-1185">Reference proteome</keyword>
<evidence type="ECO:0000256" key="2">
    <source>
        <dbReference type="ARBA" id="ARBA00012135"/>
    </source>
</evidence>
<gene>
    <name evidence="4" type="primary">thiD</name>
    <name evidence="4" type="ORF">ACFFUV_11110</name>
</gene>
<dbReference type="CDD" id="cd01169">
    <property type="entry name" value="HMPP_kinase"/>
    <property type="match status" value="1"/>
</dbReference>
<comment type="pathway">
    <text evidence="1">Cofactor biosynthesis; thiamine diphosphate biosynthesis.</text>
</comment>
<evidence type="ECO:0000313" key="5">
    <source>
        <dbReference type="Proteomes" id="UP001589645"/>
    </source>
</evidence>
<dbReference type="NCBIfam" id="TIGR00097">
    <property type="entry name" value="HMP-P_kinase"/>
    <property type="match status" value="1"/>
</dbReference>
<dbReference type="GO" id="GO:0008902">
    <property type="term" value="F:hydroxymethylpyrimidine kinase activity"/>
    <property type="evidence" value="ECO:0007669"/>
    <property type="project" value="UniProtKB-EC"/>
</dbReference>
<feature type="domain" description="Pyridoxamine kinase/Phosphomethylpyrimidine kinase" evidence="3">
    <location>
        <begin position="20"/>
        <end position="265"/>
    </location>
</feature>
<name>A0ABV5HMQ5_9VIBR</name>
<dbReference type="SUPFAM" id="SSF53613">
    <property type="entry name" value="Ribokinase-like"/>
    <property type="match status" value="1"/>
</dbReference>
<dbReference type="InterPro" id="IPR029056">
    <property type="entry name" value="Ribokinase-like"/>
</dbReference>
<reference evidence="4 5" key="1">
    <citation type="submission" date="2024-09" db="EMBL/GenBank/DDBJ databases">
        <authorList>
            <person name="Sun Q."/>
            <person name="Mori K."/>
        </authorList>
    </citation>
    <scope>NUCLEOTIDE SEQUENCE [LARGE SCALE GENOMIC DNA]</scope>
    <source>
        <strain evidence="4 5">CECT 8064</strain>
    </source>
</reference>
<comment type="caution">
    <text evidence="4">The sequence shown here is derived from an EMBL/GenBank/DDBJ whole genome shotgun (WGS) entry which is preliminary data.</text>
</comment>
<dbReference type="RefSeq" id="WP_390193287.1">
    <property type="nucleotide sequence ID" value="NZ_JBHMEP010000002.1"/>
</dbReference>
<dbReference type="EC" id="2.7.1.49" evidence="2"/>
<dbReference type="PANTHER" id="PTHR20858:SF17">
    <property type="entry name" value="HYDROXYMETHYLPYRIMIDINE_PHOSPHOMETHYLPYRIMIDINE KINASE THI20-RELATED"/>
    <property type="match status" value="1"/>
</dbReference>
<organism evidence="4 5">
    <name type="scientific">Vibrio olivae</name>
    <dbReference type="NCBI Taxonomy" id="1243002"/>
    <lineage>
        <taxon>Bacteria</taxon>
        <taxon>Pseudomonadati</taxon>
        <taxon>Pseudomonadota</taxon>
        <taxon>Gammaproteobacteria</taxon>
        <taxon>Vibrionales</taxon>
        <taxon>Vibrionaceae</taxon>
        <taxon>Vibrio</taxon>
    </lineage>
</organism>
<dbReference type="InterPro" id="IPR013749">
    <property type="entry name" value="PM/HMP-P_kinase-1"/>
</dbReference>
<proteinExistence type="predicted"/>
<keyword evidence="4" id="KW-0808">Transferase</keyword>
<dbReference type="Gene3D" id="3.40.1190.20">
    <property type="match status" value="1"/>
</dbReference>
<evidence type="ECO:0000259" key="3">
    <source>
        <dbReference type="Pfam" id="PF08543"/>
    </source>
</evidence>
<evidence type="ECO:0000256" key="1">
    <source>
        <dbReference type="ARBA" id="ARBA00004948"/>
    </source>
</evidence>
<dbReference type="EMBL" id="JBHMEP010000002">
    <property type="protein sequence ID" value="MFB9135510.1"/>
    <property type="molecule type" value="Genomic_DNA"/>
</dbReference>
<dbReference type="InterPro" id="IPR004399">
    <property type="entry name" value="HMP/HMP-P_kinase_dom"/>
</dbReference>
<dbReference type="Proteomes" id="UP001589645">
    <property type="component" value="Unassembled WGS sequence"/>
</dbReference>
<dbReference type="Pfam" id="PF08543">
    <property type="entry name" value="Phos_pyr_kin"/>
    <property type="match status" value="1"/>
</dbReference>
<dbReference type="PANTHER" id="PTHR20858">
    <property type="entry name" value="PHOSPHOMETHYLPYRIMIDINE KINASE"/>
    <property type="match status" value="1"/>
</dbReference>